<dbReference type="EMBL" id="CAJNRG010018871">
    <property type="protein sequence ID" value="CAF2264208.1"/>
    <property type="molecule type" value="Genomic_DNA"/>
</dbReference>
<keyword evidence="5" id="KW-0479">Metal-binding</keyword>
<dbReference type="AlphaFoldDB" id="A0A817ATE5"/>
<dbReference type="SUPFAM" id="SSF57850">
    <property type="entry name" value="RING/U-box"/>
    <property type="match status" value="1"/>
</dbReference>
<evidence type="ECO:0000256" key="1">
    <source>
        <dbReference type="ARBA" id="ARBA00001798"/>
    </source>
</evidence>
<evidence type="ECO:0000313" key="12">
    <source>
        <dbReference type="Proteomes" id="UP000663887"/>
    </source>
</evidence>
<comment type="pathway">
    <text evidence="2">Protein modification; protein ubiquitination.</text>
</comment>
<evidence type="ECO:0000313" key="11">
    <source>
        <dbReference type="EMBL" id="CAF2264208.1"/>
    </source>
</evidence>
<evidence type="ECO:0000256" key="2">
    <source>
        <dbReference type="ARBA" id="ARBA00004906"/>
    </source>
</evidence>
<comment type="catalytic activity">
    <reaction evidence="1">
        <text>[E2 ubiquitin-conjugating enzyme]-S-ubiquitinyl-L-cysteine + [acceptor protein]-L-lysine = [E2 ubiquitin-conjugating enzyme]-L-cysteine + [acceptor protein]-N(6)-ubiquitinyl-L-lysine.</text>
        <dbReference type="EC" id="2.3.2.31"/>
    </reaction>
</comment>
<dbReference type="InterPro" id="IPR054694">
    <property type="entry name" value="Parkin-like_IBR"/>
</dbReference>
<name>A0A817ATE5_9BILA</name>
<dbReference type="GO" id="GO:0008270">
    <property type="term" value="F:zinc ion binding"/>
    <property type="evidence" value="ECO:0007669"/>
    <property type="project" value="UniProtKB-KW"/>
</dbReference>
<proteinExistence type="predicted"/>
<dbReference type="Pfam" id="PF22605">
    <property type="entry name" value="IBR_2"/>
    <property type="match status" value="1"/>
</dbReference>
<dbReference type="Gene3D" id="1.20.120.1750">
    <property type="match status" value="1"/>
</dbReference>
<keyword evidence="8" id="KW-0833">Ubl conjugation pathway</keyword>
<evidence type="ECO:0000256" key="4">
    <source>
        <dbReference type="ARBA" id="ARBA00022679"/>
    </source>
</evidence>
<dbReference type="GO" id="GO:0016567">
    <property type="term" value="P:protein ubiquitination"/>
    <property type="evidence" value="ECO:0007669"/>
    <property type="project" value="InterPro"/>
</dbReference>
<dbReference type="EC" id="2.3.2.31" evidence="3"/>
<dbReference type="Proteomes" id="UP000663887">
    <property type="component" value="Unassembled WGS sequence"/>
</dbReference>
<protein>
    <recommendedName>
        <fullName evidence="3">RBR-type E3 ubiquitin transferase</fullName>
        <ecNumber evidence="3">2.3.2.31</ecNumber>
    </recommendedName>
</protein>
<keyword evidence="4" id="KW-0808">Transferase</keyword>
<evidence type="ECO:0000256" key="6">
    <source>
        <dbReference type="ARBA" id="ARBA00022737"/>
    </source>
</evidence>
<evidence type="ECO:0000256" key="8">
    <source>
        <dbReference type="ARBA" id="ARBA00022786"/>
    </source>
</evidence>
<dbReference type="InterPro" id="IPR044066">
    <property type="entry name" value="TRIAD_supradom"/>
</dbReference>
<evidence type="ECO:0000256" key="7">
    <source>
        <dbReference type="ARBA" id="ARBA00022771"/>
    </source>
</evidence>
<reference evidence="11" key="1">
    <citation type="submission" date="2021-02" db="EMBL/GenBank/DDBJ databases">
        <authorList>
            <person name="Nowell W R."/>
        </authorList>
    </citation>
    <scope>NUCLEOTIDE SEQUENCE</scope>
</reference>
<dbReference type="Gene3D" id="2.20.25.20">
    <property type="match status" value="1"/>
</dbReference>
<gene>
    <name evidence="11" type="ORF">XDN619_LOCUS36441</name>
</gene>
<keyword evidence="6" id="KW-0677">Repeat</keyword>
<evidence type="ECO:0000256" key="5">
    <source>
        <dbReference type="ARBA" id="ARBA00022723"/>
    </source>
</evidence>
<dbReference type="InterPro" id="IPR031127">
    <property type="entry name" value="E3_UB_ligase_RBR"/>
</dbReference>
<dbReference type="GO" id="GO:0061630">
    <property type="term" value="F:ubiquitin protein ligase activity"/>
    <property type="evidence" value="ECO:0007669"/>
    <property type="project" value="UniProtKB-EC"/>
</dbReference>
<evidence type="ECO:0000256" key="9">
    <source>
        <dbReference type="ARBA" id="ARBA00022833"/>
    </source>
</evidence>
<evidence type="ECO:0000259" key="10">
    <source>
        <dbReference type="PROSITE" id="PS51873"/>
    </source>
</evidence>
<keyword evidence="7" id="KW-0863">Zinc-finger</keyword>
<accession>A0A817ATE5</accession>
<feature type="domain" description="RING-type" evidence="10">
    <location>
        <begin position="1"/>
        <end position="169"/>
    </location>
</feature>
<dbReference type="PANTHER" id="PTHR11685">
    <property type="entry name" value="RBR FAMILY RING FINGER AND IBR DOMAIN-CONTAINING"/>
    <property type="match status" value="1"/>
</dbReference>
<comment type="caution">
    <text evidence="11">The sequence shown here is derived from an EMBL/GenBank/DDBJ whole genome shotgun (WGS) entry which is preliminary data.</text>
</comment>
<organism evidence="11 12">
    <name type="scientific">Rotaria magnacalcarata</name>
    <dbReference type="NCBI Taxonomy" id="392030"/>
    <lineage>
        <taxon>Eukaryota</taxon>
        <taxon>Metazoa</taxon>
        <taxon>Spiralia</taxon>
        <taxon>Gnathifera</taxon>
        <taxon>Rotifera</taxon>
        <taxon>Eurotatoria</taxon>
        <taxon>Bdelloidea</taxon>
        <taxon>Philodinida</taxon>
        <taxon>Philodinidae</taxon>
        <taxon>Rotaria</taxon>
    </lineage>
</organism>
<evidence type="ECO:0000256" key="3">
    <source>
        <dbReference type="ARBA" id="ARBA00012251"/>
    </source>
</evidence>
<keyword evidence="9" id="KW-0862">Zinc</keyword>
<sequence>MHTVRYLKVKINVINTEKLKLATLKKILFRCQSPVVIGPDSDNLAVCGLCRYAFCKSCKEIFHSQTMCPKDYLIEQMKLQRETECQRLKEEREAVLAQIRKTQTPKESLEQQQIAKQRYCIQYCPQCHVPIEKNGGCLHMHCARCNNDFTWRIIQEPTASISTPYLENEDNMEIESFKEEFNKAASLGWYKKYTICDKQFRIAVECHLETSCV</sequence>
<dbReference type="PROSITE" id="PS51873">
    <property type="entry name" value="TRIAD"/>
    <property type="match status" value="1"/>
</dbReference>